<evidence type="ECO:0000313" key="8">
    <source>
        <dbReference type="EMBL" id="SJZ80119.1"/>
    </source>
</evidence>
<evidence type="ECO:0000259" key="7">
    <source>
        <dbReference type="PROSITE" id="PS51918"/>
    </source>
</evidence>
<accession>A0A1T4NLH2</accession>
<dbReference type="InterPro" id="IPR058240">
    <property type="entry name" value="rSAM_sf"/>
</dbReference>
<dbReference type="Pfam" id="PF04055">
    <property type="entry name" value="Radical_SAM"/>
    <property type="match status" value="1"/>
</dbReference>
<evidence type="ECO:0000256" key="2">
    <source>
        <dbReference type="ARBA" id="ARBA00022485"/>
    </source>
</evidence>
<dbReference type="SFLD" id="SFLDG01081">
    <property type="entry name" value="cleavage_of_the_Ca-Cb_bond_in"/>
    <property type="match status" value="1"/>
</dbReference>
<keyword evidence="6" id="KW-0411">Iron-sulfur</keyword>
<evidence type="ECO:0000313" key="9">
    <source>
        <dbReference type="Proteomes" id="UP000190625"/>
    </source>
</evidence>
<dbReference type="GO" id="GO:0044272">
    <property type="term" value="P:sulfur compound biosynthetic process"/>
    <property type="evidence" value="ECO:0007669"/>
    <property type="project" value="UniProtKB-ARBA"/>
</dbReference>
<dbReference type="PANTHER" id="PTHR43583">
    <property type="entry name" value="2-IMINOACETATE SYNTHASE"/>
    <property type="match status" value="1"/>
</dbReference>
<dbReference type="Proteomes" id="UP000190625">
    <property type="component" value="Unassembled WGS sequence"/>
</dbReference>
<evidence type="ECO:0000256" key="6">
    <source>
        <dbReference type="ARBA" id="ARBA00023014"/>
    </source>
</evidence>
<dbReference type="AlphaFoldDB" id="A0A1T4NLH2"/>
<keyword evidence="3" id="KW-0949">S-adenosyl-L-methionine</keyword>
<evidence type="ECO:0000256" key="3">
    <source>
        <dbReference type="ARBA" id="ARBA00022691"/>
    </source>
</evidence>
<dbReference type="InterPro" id="IPR034428">
    <property type="entry name" value="ThiH/NoCL/HydG-like"/>
</dbReference>
<dbReference type="EMBL" id="FUWM01000015">
    <property type="protein sequence ID" value="SJZ80119.1"/>
    <property type="molecule type" value="Genomic_DNA"/>
</dbReference>
<evidence type="ECO:0000256" key="1">
    <source>
        <dbReference type="ARBA" id="ARBA00001966"/>
    </source>
</evidence>
<dbReference type="STRING" id="142842.SAMN02745118_01852"/>
<dbReference type="SFLD" id="SFLDF00319">
    <property type="entry name" value="Fe_hydrogenase_maturase_(HydG"/>
    <property type="match status" value="1"/>
</dbReference>
<dbReference type="RefSeq" id="WP_078810303.1">
    <property type="nucleotide sequence ID" value="NZ_FUWM01000015.1"/>
</dbReference>
<dbReference type="InterPro" id="IPR013785">
    <property type="entry name" value="Aldolase_TIM"/>
</dbReference>
<proteinExistence type="predicted"/>
<dbReference type="PROSITE" id="PS51918">
    <property type="entry name" value="RADICAL_SAM"/>
    <property type="match status" value="1"/>
</dbReference>
<dbReference type="SFLD" id="SFLDG01060">
    <property type="entry name" value="BATS_domain_containing"/>
    <property type="match status" value="1"/>
</dbReference>
<dbReference type="Pfam" id="PF06968">
    <property type="entry name" value="BATS"/>
    <property type="match status" value="1"/>
</dbReference>
<dbReference type="NCBIfam" id="TIGR03955">
    <property type="entry name" value="rSAM_HydG"/>
    <property type="match status" value="1"/>
</dbReference>
<dbReference type="OrthoDB" id="9801120at2"/>
<dbReference type="CDD" id="cd01335">
    <property type="entry name" value="Radical_SAM"/>
    <property type="match status" value="1"/>
</dbReference>
<name>A0A1T4NLH2_9FIRM</name>
<dbReference type="SUPFAM" id="SSF102114">
    <property type="entry name" value="Radical SAM enzymes"/>
    <property type="match status" value="1"/>
</dbReference>
<dbReference type="InterPro" id="IPR024007">
    <property type="entry name" value="FeFe-hyd_mat_HydG"/>
</dbReference>
<dbReference type="GO" id="GO:0042364">
    <property type="term" value="P:water-soluble vitamin biosynthetic process"/>
    <property type="evidence" value="ECO:0007669"/>
    <property type="project" value="UniProtKB-ARBA"/>
</dbReference>
<keyword evidence="5" id="KW-0408">Iron</keyword>
<dbReference type="PANTHER" id="PTHR43583:SF2">
    <property type="entry name" value="THIAZOLE BIOSYNTHESIS PROTEIN"/>
    <property type="match status" value="1"/>
</dbReference>
<dbReference type="SMART" id="SM00876">
    <property type="entry name" value="BATS"/>
    <property type="match status" value="1"/>
</dbReference>
<dbReference type="SFLD" id="SFLDS00029">
    <property type="entry name" value="Radical_SAM"/>
    <property type="match status" value="1"/>
</dbReference>
<dbReference type="GO" id="GO:0046872">
    <property type="term" value="F:metal ion binding"/>
    <property type="evidence" value="ECO:0007669"/>
    <property type="project" value="UniProtKB-KW"/>
</dbReference>
<dbReference type="GO" id="GO:0051539">
    <property type="term" value="F:4 iron, 4 sulfur cluster binding"/>
    <property type="evidence" value="ECO:0007669"/>
    <property type="project" value="UniProtKB-KW"/>
</dbReference>
<keyword evidence="2" id="KW-0004">4Fe-4S</keyword>
<comment type="cofactor">
    <cofactor evidence="1">
        <name>[4Fe-4S] cluster</name>
        <dbReference type="ChEBI" id="CHEBI:49883"/>
    </cofactor>
</comment>
<dbReference type="InterPro" id="IPR010722">
    <property type="entry name" value="BATS_dom"/>
</dbReference>
<protein>
    <submittedName>
        <fullName evidence="8">2-iminoacetate synthase</fullName>
    </submittedName>
</protein>
<evidence type="ECO:0000256" key="5">
    <source>
        <dbReference type="ARBA" id="ARBA00023004"/>
    </source>
</evidence>
<keyword evidence="9" id="KW-1185">Reference proteome</keyword>
<gene>
    <name evidence="8" type="ORF">SAMN02745118_01852</name>
</gene>
<keyword evidence="4" id="KW-0479">Metal-binding</keyword>
<feature type="domain" description="Radical SAM core" evidence="7">
    <location>
        <begin position="70"/>
        <end position="298"/>
    </location>
</feature>
<organism evidence="8 9">
    <name type="scientific">Selenihalanaerobacter shriftii</name>
    <dbReference type="NCBI Taxonomy" id="142842"/>
    <lineage>
        <taxon>Bacteria</taxon>
        <taxon>Bacillati</taxon>
        <taxon>Bacillota</taxon>
        <taxon>Clostridia</taxon>
        <taxon>Halanaerobiales</taxon>
        <taxon>Halobacteroidaceae</taxon>
        <taxon>Selenihalanaerobacter</taxon>
    </lineage>
</organism>
<reference evidence="9" key="1">
    <citation type="submission" date="2017-02" db="EMBL/GenBank/DDBJ databases">
        <authorList>
            <person name="Varghese N."/>
            <person name="Submissions S."/>
        </authorList>
    </citation>
    <scope>NUCLEOTIDE SEQUENCE [LARGE SCALE GENOMIC DNA]</scope>
    <source>
        <strain evidence="9">ATCC BAA-73</strain>
    </source>
</reference>
<dbReference type="Gene3D" id="3.20.20.70">
    <property type="entry name" value="Aldolase class I"/>
    <property type="match status" value="1"/>
</dbReference>
<evidence type="ECO:0000256" key="4">
    <source>
        <dbReference type="ARBA" id="ARBA00022723"/>
    </source>
</evidence>
<dbReference type="InterPro" id="IPR007197">
    <property type="entry name" value="rSAM"/>
</dbReference>
<sequence>MTKIIDHQKIENLLIENQGVSKGRIRQIIDKAKEKKGLGLKEIATLLEINDKGLLEELFKAAKEIKDDIYGDRVVLFAPLYVSNKCINNCQYCGFKKDNQDLERISLTSEEIAGQVKIIEKMGHKRILVEFGEDPEASSIDKVVKSIETIYNNGDIRRVNVNVAALEVDDFKKLKDSGIGTYQLFQETYHRQTYEKMHPSGPKADYDYHLTAMDRAMKAGIDDIGIGVLFGLYNYKYEVLAMLEHTLYLEENYGVGPHTISVPRWKSASGVKMNDIPSPVSDKEFKKLVAIIRLAVPYTGIILSTRESIELREELLNLGISQMSAGSCTDPGGYKQNNNRRIDAKQFKTADHRTPDQVIKGICNSNYLPSFCTACYRTERTGEEFMDLAKVGDIHKFCQPNALITFQEYLEDYASLETKKAGERVIYEQLNRIKDSKLRKKAQQKIKKVKDGARDIYL</sequence>
<dbReference type="GO" id="GO:0003824">
    <property type="term" value="F:catalytic activity"/>
    <property type="evidence" value="ECO:0007669"/>
    <property type="project" value="InterPro"/>
</dbReference>